<proteinExistence type="predicted"/>
<dbReference type="PROSITE" id="PS50158">
    <property type="entry name" value="ZF_CCHC"/>
    <property type="match status" value="1"/>
</dbReference>
<keyword evidence="1" id="KW-0863">Zinc-finger</keyword>
<dbReference type="EMBL" id="SDMP01000007">
    <property type="protein sequence ID" value="RYR49329.1"/>
    <property type="molecule type" value="Genomic_DNA"/>
</dbReference>
<sequence length="473" mass="55393">MIEDEVVMDTGVEGVNIEAVVSMGTDGREKECGRRTFASIVKTGRSDQADPALERRDVEEEYAPDQEESEDNEKIVIKKLPNGICNLVIGEIIKREIRKEWWDSLLVKLMGRRIFLQAMKRRLEIVWEKRGNFDLKNATIDRIVAWVRLPGLAIEYYNRTILEKISNIVGRTLKIELNTAEISRGKFARICVEIDLDKPLVSQYQVNEINHTIEYERLHQVCFECRRVGHENENCPEKKKDQVAMNQQERVQVVGGMVEEKDREIANQASIRTLKEIIRQKKPSIVLLYETRCSGSKAKEVVRDMGFRVSYREEAVVYACPQETLRKDLREKLFNLAQNMGRPWMLVGDFNDIDYEYEKKEGARVDTNACRRFQNWVNKCNLVDLGYVGSKFTWKGAQREGIERVFKRIDRALANTDWRRNFGDARVEVLLRVNSDHHPFLVRLKLERLDLGDKLFRFEIMWRTHPSFKDFLN</sequence>
<dbReference type="InterPro" id="IPR036691">
    <property type="entry name" value="Endo/exonu/phosph_ase_sf"/>
</dbReference>
<accession>A0A445CEJ2</accession>
<dbReference type="SUPFAM" id="SSF57756">
    <property type="entry name" value="Retrovirus zinc finger-like domains"/>
    <property type="match status" value="1"/>
</dbReference>
<organism evidence="3 4">
    <name type="scientific">Arachis hypogaea</name>
    <name type="common">Peanut</name>
    <dbReference type="NCBI Taxonomy" id="3818"/>
    <lineage>
        <taxon>Eukaryota</taxon>
        <taxon>Viridiplantae</taxon>
        <taxon>Streptophyta</taxon>
        <taxon>Embryophyta</taxon>
        <taxon>Tracheophyta</taxon>
        <taxon>Spermatophyta</taxon>
        <taxon>Magnoliopsida</taxon>
        <taxon>eudicotyledons</taxon>
        <taxon>Gunneridae</taxon>
        <taxon>Pentapetalae</taxon>
        <taxon>rosids</taxon>
        <taxon>fabids</taxon>
        <taxon>Fabales</taxon>
        <taxon>Fabaceae</taxon>
        <taxon>Papilionoideae</taxon>
        <taxon>50 kb inversion clade</taxon>
        <taxon>dalbergioids sensu lato</taxon>
        <taxon>Dalbergieae</taxon>
        <taxon>Pterocarpus clade</taxon>
        <taxon>Arachis</taxon>
    </lineage>
</organism>
<evidence type="ECO:0000313" key="4">
    <source>
        <dbReference type="Proteomes" id="UP000289738"/>
    </source>
</evidence>
<dbReference type="PANTHER" id="PTHR31286:SF99">
    <property type="entry name" value="DUF4283 DOMAIN-CONTAINING PROTEIN"/>
    <property type="match status" value="1"/>
</dbReference>
<dbReference type="GO" id="GO:0008270">
    <property type="term" value="F:zinc ion binding"/>
    <property type="evidence" value="ECO:0007669"/>
    <property type="project" value="UniProtKB-KW"/>
</dbReference>
<evidence type="ECO:0000256" key="1">
    <source>
        <dbReference type="PROSITE-ProRule" id="PRU00047"/>
    </source>
</evidence>
<dbReference type="InterPro" id="IPR001878">
    <property type="entry name" value="Znf_CCHC"/>
</dbReference>
<gene>
    <name evidence="3" type="ORF">Ahy_A07g035787</name>
</gene>
<dbReference type="InterPro" id="IPR036875">
    <property type="entry name" value="Znf_CCHC_sf"/>
</dbReference>
<dbReference type="PANTHER" id="PTHR31286">
    <property type="entry name" value="GLYCINE-RICH CELL WALL STRUCTURAL PROTEIN 1.8-LIKE"/>
    <property type="match status" value="1"/>
</dbReference>
<keyword evidence="1" id="KW-0479">Metal-binding</keyword>
<comment type="caution">
    <text evidence="3">The sequence shown here is derived from an EMBL/GenBank/DDBJ whole genome shotgun (WGS) entry which is preliminary data.</text>
</comment>
<keyword evidence="1" id="KW-0862">Zinc</keyword>
<keyword evidence="4" id="KW-1185">Reference proteome</keyword>
<dbReference type="AlphaFoldDB" id="A0A445CEJ2"/>
<dbReference type="Proteomes" id="UP000289738">
    <property type="component" value="Chromosome A07"/>
</dbReference>
<dbReference type="InterPro" id="IPR040256">
    <property type="entry name" value="At4g02000-like"/>
</dbReference>
<reference evidence="3 4" key="1">
    <citation type="submission" date="2019-01" db="EMBL/GenBank/DDBJ databases">
        <title>Sequencing of cultivated peanut Arachis hypogaea provides insights into genome evolution and oil improvement.</title>
        <authorList>
            <person name="Chen X."/>
        </authorList>
    </citation>
    <scope>NUCLEOTIDE SEQUENCE [LARGE SCALE GENOMIC DNA]</scope>
    <source>
        <strain evidence="4">cv. Fuhuasheng</strain>
        <tissue evidence="3">Leaves</tissue>
    </source>
</reference>
<dbReference type="GO" id="GO:0003676">
    <property type="term" value="F:nucleic acid binding"/>
    <property type="evidence" value="ECO:0007669"/>
    <property type="project" value="InterPro"/>
</dbReference>
<evidence type="ECO:0000259" key="2">
    <source>
        <dbReference type="PROSITE" id="PS50158"/>
    </source>
</evidence>
<feature type="domain" description="CCHC-type" evidence="2">
    <location>
        <begin position="222"/>
        <end position="237"/>
    </location>
</feature>
<dbReference type="SUPFAM" id="SSF56219">
    <property type="entry name" value="DNase I-like"/>
    <property type="match status" value="1"/>
</dbReference>
<dbReference type="STRING" id="3818.A0A445CEJ2"/>
<dbReference type="Gene3D" id="3.60.10.10">
    <property type="entry name" value="Endonuclease/exonuclease/phosphatase"/>
    <property type="match status" value="1"/>
</dbReference>
<evidence type="ECO:0000313" key="3">
    <source>
        <dbReference type="EMBL" id="RYR49329.1"/>
    </source>
</evidence>
<protein>
    <recommendedName>
        <fullName evidence="2">CCHC-type domain-containing protein</fullName>
    </recommendedName>
</protein>
<name>A0A445CEJ2_ARAHY</name>